<dbReference type="InterPro" id="IPR011065">
    <property type="entry name" value="Kunitz_inhibitor_STI-like_sf"/>
</dbReference>
<dbReference type="InterPro" id="IPR002160">
    <property type="entry name" value="Prot_inh_Kunz-lg"/>
</dbReference>
<dbReference type="Gene3D" id="2.80.10.50">
    <property type="match status" value="1"/>
</dbReference>
<dbReference type="SUPFAM" id="SSF50386">
    <property type="entry name" value="STI-like"/>
    <property type="match status" value="1"/>
</dbReference>
<accession>A0AAQ3NU48</accession>
<dbReference type="EMBL" id="CP144697">
    <property type="protein sequence ID" value="WVZ14558.1"/>
    <property type="molecule type" value="Genomic_DNA"/>
</dbReference>
<keyword evidence="2" id="KW-1185">Reference proteome</keyword>
<gene>
    <name evidence="1" type="ORF">V8G54_012124</name>
</gene>
<dbReference type="Pfam" id="PF00197">
    <property type="entry name" value="Kunitz_legume"/>
    <property type="match status" value="1"/>
</dbReference>
<evidence type="ECO:0000313" key="2">
    <source>
        <dbReference type="Proteomes" id="UP001374535"/>
    </source>
</evidence>
<sequence>MTERVINRGTYQTGATENNNRLWAERMGREFAQAQSRVWSESMGGEFAQAQRREWVESLQRIRVEEETFVNKPECAKSRQWVMFFNEKDYLTYVGIGGENEAPDGKFQIQKSEAGYNLLFCVNFGSQSCSFIRISDVKNNEDGRRLTTDNQLPPTILCSKKLIKILWLLSP</sequence>
<reference evidence="1 2" key="1">
    <citation type="journal article" date="2023" name="Life. Sci Alliance">
        <title>Evolutionary insights into 3D genome organization and epigenetic landscape of Vigna mungo.</title>
        <authorList>
            <person name="Junaid A."/>
            <person name="Singh B."/>
            <person name="Bhatia S."/>
        </authorList>
    </citation>
    <scope>NUCLEOTIDE SEQUENCE [LARGE SCALE GENOMIC DNA]</scope>
    <source>
        <strain evidence="1">Urdbean</strain>
    </source>
</reference>
<proteinExistence type="predicted"/>
<dbReference type="Proteomes" id="UP001374535">
    <property type="component" value="Chromosome 4"/>
</dbReference>
<organism evidence="1 2">
    <name type="scientific">Vigna mungo</name>
    <name type="common">Black gram</name>
    <name type="synonym">Phaseolus mungo</name>
    <dbReference type="NCBI Taxonomy" id="3915"/>
    <lineage>
        <taxon>Eukaryota</taxon>
        <taxon>Viridiplantae</taxon>
        <taxon>Streptophyta</taxon>
        <taxon>Embryophyta</taxon>
        <taxon>Tracheophyta</taxon>
        <taxon>Spermatophyta</taxon>
        <taxon>Magnoliopsida</taxon>
        <taxon>eudicotyledons</taxon>
        <taxon>Gunneridae</taxon>
        <taxon>Pentapetalae</taxon>
        <taxon>rosids</taxon>
        <taxon>fabids</taxon>
        <taxon>Fabales</taxon>
        <taxon>Fabaceae</taxon>
        <taxon>Papilionoideae</taxon>
        <taxon>50 kb inversion clade</taxon>
        <taxon>NPAAA clade</taxon>
        <taxon>indigoferoid/millettioid clade</taxon>
        <taxon>Phaseoleae</taxon>
        <taxon>Vigna</taxon>
    </lineage>
</organism>
<evidence type="ECO:0000313" key="1">
    <source>
        <dbReference type="EMBL" id="WVZ14558.1"/>
    </source>
</evidence>
<dbReference type="AlphaFoldDB" id="A0AAQ3NU48"/>
<name>A0AAQ3NU48_VIGMU</name>
<protein>
    <submittedName>
        <fullName evidence="1">Uncharacterized protein</fullName>
    </submittedName>
</protein>
<dbReference type="GO" id="GO:0004866">
    <property type="term" value="F:endopeptidase inhibitor activity"/>
    <property type="evidence" value="ECO:0007669"/>
    <property type="project" value="InterPro"/>
</dbReference>